<accession>A0A9P7RFX3</accession>
<keyword evidence="2" id="KW-1185">Reference proteome</keyword>
<dbReference type="AlphaFoldDB" id="A0A9P7RFX3"/>
<dbReference type="EMBL" id="JAESDN010000001">
    <property type="protein sequence ID" value="KAG7057441.1"/>
    <property type="molecule type" value="Genomic_DNA"/>
</dbReference>
<organism evidence="1 2">
    <name type="scientific">Colletotrichum scovillei</name>
    <dbReference type="NCBI Taxonomy" id="1209932"/>
    <lineage>
        <taxon>Eukaryota</taxon>
        <taxon>Fungi</taxon>
        <taxon>Dikarya</taxon>
        <taxon>Ascomycota</taxon>
        <taxon>Pezizomycotina</taxon>
        <taxon>Sordariomycetes</taxon>
        <taxon>Hypocreomycetidae</taxon>
        <taxon>Glomerellales</taxon>
        <taxon>Glomerellaceae</taxon>
        <taxon>Colletotrichum</taxon>
        <taxon>Colletotrichum acutatum species complex</taxon>
    </lineage>
</organism>
<sequence length="19" mass="1952">MGCSKNGTSVNATAPYTCF</sequence>
<evidence type="ECO:0000313" key="2">
    <source>
        <dbReference type="Proteomes" id="UP000699042"/>
    </source>
</evidence>
<reference evidence="1" key="1">
    <citation type="submission" date="2021-05" db="EMBL/GenBank/DDBJ databases">
        <title>Comparative genomics of three Colletotrichum scovillei strains and genetic complementation revealed genes involved fungal growth and virulence on chili pepper.</title>
        <authorList>
            <person name="Hsieh D.-K."/>
            <person name="Chuang S.-C."/>
            <person name="Chen C.-Y."/>
            <person name="Chao Y.-T."/>
            <person name="Lu M.-Y.J."/>
            <person name="Lee M.-H."/>
            <person name="Shih M.-C."/>
        </authorList>
    </citation>
    <scope>NUCLEOTIDE SEQUENCE</scope>
    <source>
        <strain evidence="1">Coll-153</strain>
    </source>
</reference>
<proteinExistence type="predicted"/>
<evidence type="ECO:0000313" key="1">
    <source>
        <dbReference type="EMBL" id="KAG7057441.1"/>
    </source>
</evidence>
<name>A0A9P7RFX3_9PEZI</name>
<dbReference type="Proteomes" id="UP000699042">
    <property type="component" value="Unassembled WGS sequence"/>
</dbReference>
<feature type="non-terminal residue" evidence="1">
    <location>
        <position position="1"/>
    </location>
</feature>
<gene>
    <name evidence="1" type="ORF">JMJ77_004829</name>
</gene>
<comment type="caution">
    <text evidence="1">The sequence shown here is derived from an EMBL/GenBank/DDBJ whole genome shotgun (WGS) entry which is preliminary data.</text>
</comment>
<protein>
    <submittedName>
        <fullName evidence="1">Uncharacterized protein</fullName>
    </submittedName>
</protein>